<dbReference type="InterPro" id="IPR052934">
    <property type="entry name" value="Methyl-DNA_Rec/Restrict_Enz"/>
</dbReference>
<dbReference type="RefSeq" id="WP_105094473.1">
    <property type="nucleotide sequence ID" value="NZ_AP022322.1"/>
</dbReference>
<name>A0ABN5XW01_9FIRM</name>
<dbReference type="Gene3D" id="3.40.50.300">
    <property type="entry name" value="P-loop containing nucleotide triphosphate hydrolases"/>
    <property type="match status" value="1"/>
</dbReference>
<dbReference type="EMBL" id="AP022322">
    <property type="protein sequence ID" value="BBU36580.1"/>
    <property type="molecule type" value="Genomic_DNA"/>
</dbReference>
<protein>
    <recommendedName>
        <fullName evidence="1">ATPase dynein-related AAA domain-containing protein</fullName>
    </recommendedName>
</protein>
<feature type="domain" description="ATPase dynein-related AAA" evidence="1">
    <location>
        <begin position="431"/>
        <end position="607"/>
    </location>
</feature>
<gene>
    <name evidence="2" type="ORF">VEIS1202513_11010</name>
</gene>
<dbReference type="Pfam" id="PF07728">
    <property type="entry name" value="AAA_5"/>
    <property type="match status" value="1"/>
</dbReference>
<organism evidence="2 3">
    <name type="scientific">Veillonella orientalis</name>
    <dbReference type="NCBI Taxonomy" id="2682455"/>
    <lineage>
        <taxon>Bacteria</taxon>
        <taxon>Bacillati</taxon>
        <taxon>Bacillota</taxon>
        <taxon>Negativicutes</taxon>
        <taxon>Veillonellales</taxon>
        <taxon>Veillonellaceae</taxon>
        <taxon>Veillonella</taxon>
    </lineage>
</organism>
<evidence type="ECO:0000313" key="3">
    <source>
        <dbReference type="Proteomes" id="UP000679260"/>
    </source>
</evidence>
<evidence type="ECO:0000313" key="2">
    <source>
        <dbReference type="EMBL" id="BBU36580.1"/>
    </source>
</evidence>
<dbReference type="PANTHER" id="PTHR37291:SF1">
    <property type="entry name" value="TYPE IV METHYL-DIRECTED RESTRICTION ENZYME ECOKMCRB SUBUNIT"/>
    <property type="match status" value="1"/>
</dbReference>
<dbReference type="Proteomes" id="UP000679260">
    <property type="component" value="Chromosome"/>
</dbReference>
<keyword evidence="3" id="KW-1185">Reference proteome</keyword>
<dbReference type="InterPro" id="IPR027417">
    <property type="entry name" value="P-loop_NTPase"/>
</dbReference>
<dbReference type="SUPFAM" id="SSF52540">
    <property type="entry name" value="P-loop containing nucleoside triphosphate hydrolases"/>
    <property type="match status" value="1"/>
</dbReference>
<dbReference type="InterPro" id="IPR011704">
    <property type="entry name" value="ATPase_dyneun-rel_AAA"/>
</dbReference>
<accession>A0ABN5XW01</accession>
<sequence>MNEYQRAVEILKDYVEFEGIELFSQDILISELDAFKGIFSPEKLEELDDTNLLSTMFYSLGDNKNTLCYWLEMNSDCRENFGSIAGGSAYKFGLFQSQKSGTWSTGYSQKPVELTVENALNLGKEIRNVLVIGANIIRNAKLETVKDYEDLDDRLKTEIGEKYYELGWVHKYFSMICNDKLSGFHSSDWQKHVLRALKIKPSEKAYGRSGQISIIQNLAGWYYKQFLDIFRKRFGEVRQFIRLGCSDSAKNYISEWYKQGVVGFGYPNIGDLTQTKIKKDIDKAFIQRELERHYNLSEKRFASRIAGELFRFYKSDNNTVFVIMEGEKLIACVDGIGEYSFNSSSEMPHQKKANWKLFFDAGEKLPEKTEGLRTICYPFHKSDNLLFLYNRYYYGKENSEIVKDKDKRNIHHEKVINFYTKIQSSFERNRIIFGAPGTGKSFNLNKDAEELLQDDYDDNLERITFHPDYSYANFVGTYKPVPIKSDEKDAITYAYVPGPFMRIYVEALKNSRTDRVKPFLLLIEEINRANVAAVFGDIFQLLDRDSNNVSEYPIHASEDIKNYLAYELGGKPEDYSKLRLPDNMFIWASMNSADQGVFPMDTAFKRRWSFQYLGIDDGDKDVSGKYVYLGGKEKQKIEWNQLRKAINEFLANENINEDKQLGPYFISKHSLLSDNNKIDSDKFCEVFKHKVLMYLFEDAARQKRSKLFANSKYGHTRYSKICEAFDEQGIEIFHKDIQANINIERIKPVSSELDNSDLLQADN</sequence>
<dbReference type="PANTHER" id="PTHR37291">
    <property type="entry name" value="5-METHYLCYTOSINE-SPECIFIC RESTRICTION ENZYME B"/>
    <property type="match status" value="1"/>
</dbReference>
<evidence type="ECO:0000259" key="1">
    <source>
        <dbReference type="Pfam" id="PF07728"/>
    </source>
</evidence>
<reference evidence="2 3" key="1">
    <citation type="submission" date="2020-01" db="EMBL/GenBank/DDBJ databases">
        <title>Veillonella burapaensis sp. nov., anaerobic, Gram-stain-negative coccus isolated from saliva of a Thai child.</title>
        <authorList>
            <person name="Mashima I."/>
            <person name="Theodorea C."/>
            <person name="Nakazawa F."/>
            <person name="Thaweboon B."/>
            <person name="Thaweboon S."/>
            <person name="Tamai R."/>
            <person name="Kiyoura Y."/>
        </authorList>
    </citation>
    <scope>NUCLEOTIDE SEQUENCE [LARGE SCALE GENOMIC DNA]</scope>
    <source>
        <strain evidence="2 3">S12025-13</strain>
    </source>
</reference>
<proteinExistence type="predicted"/>